<dbReference type="Pfam" id="PF13021">
    <property type="entry name" value="DUF3885"/>
    <property type="match status" value="1"/>
</dbReference>
<accession>A0A1I5ACX5</accession>
<evidence type="ECO:0000259" key="1">
    <source>
        <dbReference type="Pfam" id="PF13021"/>
    </source>
</evidence>
<feature type="domain" description="DUF3885" evidence="1">
    <location>
        <begin position="5"/>
        <end position="234"/>
    </location>
</feature>
<evidence type="ECO:0000313" key="3">
    <source>
        <dbReference type="Proteomes" id="UP000182961"/>
    </source>
</evidence>
<dbReference type="RefSeq" id="WP_024982716.1">
    <property type="nucleotide sequence ID" value="NZ_CBCRUM010000043.1"/>
</dbReference>
<dbReference type="Proteomes" id="UP000182961">
    <property type="component" value="Unassembled WGS sequence"/>
</dbReference>
<sequence>MKEILQTYLDKTYPNSKVETPHSVFGNVHIRFELGGDEMFKIIRNGTEIEWWKDRRRMTKVDKLNYEKYILKSVSKATSRATTLFYETFDNLETEIWILIYEYSDGLFNKPSDFLLNQFPKNIRTTFYDVTEQVETQMLTEQEDGSFICDKTEARIIVGKVKVKDIQAEQILNGIANNEMGFEPTVCQNIYFLDPATDRGFYMYDDRGCYVWSNKAEKIKYLYDKRNSWIVNYHRPEIDKYFIQS</sequence>
<dbReference type="eggNOG" id="ENOG5032QBR">
    <property type="taxonomic scope" value="Bacteria"/>
</dbReference>
<dbReference type="InterPro" id="IPR024976">
    <property type="entry name" value="DUF3885"/>
</dbReference>
<proteinExistence type="predicted"/>
<evidence type="ECO:0000313" key="2">
    <source>
        <dbReference type="EMBL" id="SFN60263.1"/>
    </source>
</evidence>
<protein>
    <recommendedName>
        <fullName evidence="1">DUF3885 domain-containing protein</fullName>
    </recommendedName>
</protein>
<organism evidence="2 3">
    <name type="scientific">Flavobacterium succinicans</name>
    <dbReference type="NCBI Taxonomy" id="29536"/>
    <lineage>
        <taxon>Bacteria</taxon>
        <taxon>Pseudomonadati</taxon>
        <taxon>Bacteroidota</taxon>
        <taxon>Flavobacteriia</taxon>
        <taxon>Flavobacteriales</taxon>
        <taxon>Flavobacteriaceae</taxon>
        <taxon>Flavobacterium</taxon>
    </lineage>
</organism>
<reference evidence="3" key="1">
    <citation type="submission" date="2016-10" db="EMBL/GenBank/DDBJ databases">
        <authorList>
            <person name="Varghese N."/>
            <person name="Submissions S."/>
        </authorList>
    </citation>
    <scope>NUCLEOTIDE SEQUENCE [LARGE SCALE GENOMIC DNA]</scope>
    <source>
        <strain evidence="3">DSM 4002</strain>
    </source>
</reference>
<dbReference type="EMBL" id="FOUT01000035">
    <property type="protein sequence ID" value="SFN60263.1"/>
    <property type="molecule type" value="Genomic_DNA"/>
</dbReference>
<gene>
    <name evidence="2" type="ORF">SAMN05444143_1352</name>
</gene>
<name>A0A1I5ACX5_9FLAO</name>
<dbReference type="AlphaFoldDB" id="A0A1I5ACX5"/>
<keyword evidence="3" id="KW-1185">Reference proteome</keyword>